<evidence type="ECO:0000313" key="2">
    <source>
        <dbReference type="EMBL" id="GAU97416.1"/>
    </source>
</evidence>
<sequence>MKKTASSDASCLRRKILTGRWESRSPSTRLYSKPLRCRSLRSVVWLRSRMRALEAEVCTVEVPKTAHWSVADYPNTSYQIFLQHKAKCLISSIHYPYSHKSNAFKIFHWPTTTERPILSFAFHSSSSGSMVRCKTAAFLHRSDSNEEPLRSGRRYSVPASDGYGACAVATLLQCYRIAALVVEAILIIVALSLLC</sequence>
<name>A0A1D1V6W8_RAMVA</name>
<keyword evidence="1" id="KW-0472">Membrane</keyword>
<comment type="caution">
    <text evidence="2">The sequence shown here is derived from an EMBL/GenBank/DDBJ whole genome shotgun (WGS) entry which is preliminary data.</text>
</comment>
<gene>
    <name evidence="2" type="primary">RvY_08719</name>
    <name evidence="2" type="synonym">RvY_08719.2</name>
    <name evidence="2" type="ORF">RvY_08719-2</name>
</gene>
<keyword evidence="1" id="KW-1133">Transmembrane helix</keyword>
<feature type="transmembrane region" description="Helical" evidence="1">
    <location>
        <begin position="175"/>
        <end position="194"/>
    </location>
</feature>
<dbReference type="EMBL" id="BDGG01000004">
    <property type="protein sequence ID" value="GAU97416.1"/>
    <property type="molecule type" value="Genomic_DNA"/>
</dbReference>
<keyword evidence="3" id="KW-1185">Reference proteome</keyword>
<protein>
    <submittedName>
        <fullName evidence="2">Uncharacterized protein</fullName>
    </submittedName>
</protein>
<dbReference type="AlphaFoldDB" id="A0A1D1V6W8"/>
<organism evidence="2 3">
    <name type="scientific">Ramazzottius varieornatus</name>
    <name type="common">Water bear</name>
    <name type="synonym">Tardigrade</name>
    <dbReference type="NCBI Taxonomy" id="947166"/>
    <lineage>
        <taxon>Eukaryota</taxon>
        <taxon>Metazoa</taxon>
        <taxon>Ecdysozoa</taxon>
        <taxon>Tardigrada</taxon>
        <taxon>Eutardigrada</taxon>
        <taxon>Parachela</taxon>
        <taxon>Hypsibioidea</taxon>
        <taxon>Ramazzottiidae</taxon>
        <taxon>Ramazzottius</taxon>
    </lineage>
</organism>
<keyword evidence="1" id="KW-0812">Transmembrane</keyword>
<evidence type="ECO:0000313" key="3">
    <source>
        <dbReference type="Proteomes" id="UP000186922"/>
    </source>
</evidence>
<dbReference type="Proteomes" id="UP000186922">
    <property type="component" value="Unassembled WGS sequence"/>
</dbReference>
<evidence type="ECO:0000256" key="1">
    <source>
        <dbReference type="SAM" id="Phobius"/>
    </source>
</evidence>
<reference evidence="2 3" key="1">
    <citation type="journal article" date="2016" name="Nat. Commun.">
        <title>Extremotolerant tardigrade genome and improved radiotolerance of human cultured cells by tardigrade-unique protein.</title>
        <authorList>
            <person name="Hashimoto T."/>
            <person name="Horikawa D.D."/>
            <person name="Saito Y."/>
            <person name="Kuwahara H."/>
            <person name="Kozuka-Hata H."/>
            <person name="Shin-I T."/>
            <person name="Minakuchi Y."/>
            <person name="Ohishi K."/>
            <person name="Motoyama A."/>
            <person name="Aizu T."/>
            <person name="Enomoto A."/>
            <person name="Kondo K."/>
            <person name="Tanaka S."/>
            <person name="Hara Y."/>
            <person name="Koshikawa S."/>
            <person name="Sagara H."/>
            <person name="Miura T."/>
            <person name="Yokobori S."/>
            <person name="Miyagawa K."/>
            <person name="Suzuki Y."/>
            <person name="Kubo T."/>
            <person name="Oyama M."/>
            <person name="Kohara Y."/>
            <person name="Fujiyama A."/>
            <person name="Arakawa K."/>
            <person name="Katayama T."/>
            <person name="Toyoda A."/>
            <person name="Kunieda T."/>
        </authorList>
    </citation>
    <scope>NUCLEOTIDE SEQUENCE [LARGE SCALE GENOMIC DNA]</scope>
    <source>
        <strain evidence="2 3">YOKOZUNA-1</strain>
    </source>
</reference>
<accession>A0A1D1V6W8</accession>
<proteinExistence type="predicted"/>